<keyword evidence="1" id="KW-0812">Transmembrane</keyword>
<keyword evidence="1" id="KW-1133">Transmembrane helix</keyword>
<reference evidence="3 4" key="1">
    <citation type="journal article" date="2019" name="Microorganisms">
        <title>Paenibacillus lutrae sp. nov., A Chitinolytic Species Isolated from A River Otter in Castril Natural Park, Granada, Spain.</title>
        <authorList>
            <person name="Rodriguez M."/>
            <person name="Reina J.C."/>
            <person name="Bejar V."/>
            <person name="Llamas I."/>
        </authorList>
    </citation>
    <scope>NUCLEOTIDE SEQUENCE [LARGE SCALE GENOMIC DNA]</scope>
    <source>
        <strain evidence="3 4">N10</strain>
    </source>
</reference>
<evidence type="ECO:0000313" key="3">
    <source>
        <dbReference type="EMBL" id="MVO98445.1"/>
    </source>
</evidence>
<accession>A0A7X3JY06</accession>
<name>A0A7X3JY06_9BACL</name>
<gene>
    <name evidence="3" type="ORF">EDM21_02675</name>
</gene>
<proteinExistence type="predicted"/>
<evidence type="ECO:0000313" key="4">
    <source>
        <dbReference type="Proteomes" id="UP000490800"/>
    </source>
</evidence>
<organism evidence="3 4">
    <name type="scientific">Paenibacillus lutrae</name>
    <dbReference type="NCBI Taxonomy" id="2078573"/>
    <lineage>
        <taxon>Bacteria</taxon>
        <taxon>Bacillati</taxon>
        <taxon>Bacillota</taxon>
        <taxon>Bacilli</taxon>
        <taxon>Bacillales</taxon>
        <taxon>Paenibacillaceae</taxon>
        <taxon>Paenibacillus</taxon>
    </lineage>
</organism>
<sequence length="169" mass="19694">MAGKTRSRAYWWWFAAAIGWMIVIFVKSAESYQDQDMRPFFRDLIPEEVIVKWVPQVEFTYDGGLVTWREPYDFVEFFIRKGAHMAEFGILVFLFIRMFLARRLPYLRTVLLASALSVLYAASDEWHQSFVPNRTGHAIDVAVDTLGILLVVTVYSAVRFLRRRGRTGT</sequence>
<feature type="transmembrane region" description="Helical" evidence="1">
    <location>
        <begin position="82"/>
        <end position="100"/>
    </location>
</feature>
<dbReference type="NCBIfam" id="NF037970">
    <property type="entry name" value="vanZ_1"/>
    <property type="match status" value="1"/>
</dbReference>
<dbReference type="PIRSF" id="PIRSF019083">
    <property type="entry name" value="UCP019083_VanZ"/>
    <property type="match status" value="1"/>
</dbReference>
<dbReference type="InterPro" id="IPR016747">
    <property type="entry name" value="Phosphotransbutyrylase"/>
</dbReference>
<evidence type="ECO:0000259" key="2">
    <source>
        <dbReference type="Pfam" id="PF04892"/>
    </source>
</evidence>
<comment type="caution">
    <text evidence="3">The sequence shown here is derived from an EMBL/GenBank/DDBJ whole genome shotgun (WGS) entry which is preliminary data.</text>
</comment>
<keyword evidence="1" id="KW-0472">Membrane</keyword>
<feature type="transmembrane region" description="Helical" evidence="1">
    <location>
        <begin position="9"/>
        <end position="29"/>
    </location>
</feature>
<dbReference type="OrthoDB" id="291892at2"/>
<dbReference type="AlphaFoldDB" id="A0A7X3JY06"/>
<feature type="domain" description="VanZ-like" evidence="2">
    <location>
        <begin position="14"/>
        <end position="157"/>
    </location>
</feature>
<protein>
    <submittedName>
        <fullName evidence="3">VanZ family protein</fullName>
    </submittedName>
</protein>
<feature type="transmembrane region" description="Helical" evidence="1">
    <location>
        <begin position="105"/>
        <end position="122"/>
    </location>
</feature>
<evidence type="ECO:0000256" key="1">
    <source>
        <dbReference type="SAM" id="Phobius"/>
    </source>
</evidence>
<dbReference type="Proteomes" id="UP000490800">
    <property type="component" value="Unassembled WGS sequence"/>
</dbReference>
<feature type="transmembrane region" description="Helical" evidence="1">
    <location>
        <begin position="142"/>
        <end position="161"/>
    </location>
</feature>
<dbReference type="Pfam" id="PF04892">
    <property type="entry name" value="VanZ"/>
    <property type="match status" value="1"/>
</dbReference>
<keyword evidence="4" id="KW-1185">Reference proteome</keyword>
<dbReference type="EMBL" id="RHLK01000002">
    <property type="protein sequence ID" value="MVO98445.1"/>
    <property type="molecule type" value="Genomic_DNA"/>
</dbReference>
<dbReference type="InterPro" id="IPR006976">
    <property type="entry name" value="VanZ-like"/>
</dbReference>